<keyword evidence="6" id="KW-0812">Transmembrane</keyword>
<dbReference type="InterPro" id="IPR003660">
    <property type="entry name" value="HAMP_dom"/>
</dbReference>
<dbReference type="CDD" id="cd06225">
    <property type="entry name" value="HAMP"/>
    <property type="match status" value="1"/>
</dbReference>
<dbReference type="RefSeq" id="WP_035998069.1">
    <property type="nucleotide sequence ID" value="NZ_CP012747.1"/>
</dbReference>
<accession>A0A0P0RIC2</accession>
<dbReference type="AlphaFoldDB" id="A0A0P0RIC2"/>
<evidence type="ECO:0000313" key="10">
    <source>
        <dbReference type="Proteomes" id="UP000019146"/>
    </source>
</evidence>
<dbReference type="Pfam" id="PF00672">
    <property type="entry name" value="HAMP"/>
    <property type="match status" value="1"/>
</dbReference>
<dbReference type="GO" id="GO:0006935">
    <property type="term" value="P:chemotaxis"/>
    <property type="evidence" value="ECO:0007669"/>
    <property type="project" value="InterPro"/>
</dbReference>
<dbReference type="KEGG" id="bcai:K788_0000445"/>
<evidence type="ECO:0000259" key="8">
    <source>
        <dbReference type="PROSITE" id="PS50885"/>
    </source>
</evidence>
<dbReference type="EMBL" id="CP012747">
    <property type="protein sequence ID" value="ALL68513.1"/>
    <property type="molecule type" value="Genomic_DNA"/>
</dbReference>
<evidence type="ECO:0000313" key="9">
    <source>
        <dbReference type="EMBL" id="ALL68513.1"/>
    </source>
</evidence>
<feature type="domain" description="HAMP" evidence="8">
    <location>
        <begin position="215"/>
        <end position="267"/>
    </location>
</feature>
<feature type="domain" description="Methyl-accepting transducer" evidence="7">
    <location>
        <begin position="272"/>
        <end position="501"/>
    </location>
</feature>
<dbReference type="FunFam" id="1.10.287.950:FF:000001">
    <property type="entry name" value="Methyl-accepting chemotaxis sensory transducer"/>
    <property type="match status" value="1"/>
</dbReference>
<keyword evidence="6" id="KW-1133">Transmembrane helix</keyword>
<dbReference type="InterPro" id="IPR004090">
    <property type="entry name" value="Chemotax_Me-accpt_rcpt"/>
</dbReference>
<keyword evidence="2" id="KW-0488">Methylation</keyword>
<dbReference type="SMART" id="SM00283">
    <property type="entry name" value="MA"/>
    <property type="match status" value="1"/>
</dbReference>
<evidence type="ECO:0000256" key="4">
    <source>
        <dbReference type="PROSITE-ProRule" id="PRU00284"/>
    </source>
</evidence>
<dbReference type="PROSITE" id="PS50111">
    <property type="entry name" value="CHEMOTAXIS_TRANSDUC_2"/>
    <property type="match status" value="1"/>
</dbReference>
<dbReference type="Gene3D" id="1.10.287.950">
    <property type="entry name" value="Methyl-accepting chemotaxis protein"/>
    <property type="match status" value="1"/>
</dbReference>
<comment type="similarity">
    <text evidence="3">Belongs to the methyl-accepting chemotaxis (MCP) protein family.</text>
</comment>
<evidence type="ECO:0000256" key="2">
    <source>
        <dbReference type="ARBA" id="ARBA00022481"/>
    </source>
</evidence>
<evidence type="ECO:0000259" key="7">
    <source>
        <dbReference type="PROSITE" id="PS50111"/>
    </source>
</evidence>
<dbReference type="Pfam" id="PF00015">
    <property type="entry name" value="MCPsignal"/>
    <property type="match status" value="1"/>
</dbReference>
<dbReference type="SMART" id="SM00304">
    <property type="entry name" value="HAMP"/>
    <property type="match status" value="1"/>
</dbReference>
<dbReference type="GO" id="GO:0004888">
    <property type="term" value="F:transmembrane signaling receptor activity"/>
    <property type="evidence" value="ECO:0007669"/>
    <property type="project" value="InterPro"/>
</dbReference>
<dbReference type="PROSITE" id="PS50885">
    <property type="entry name" value="HAMP"/>
    <property type="match status" value="1"/>
</dbReference>
<dbReference type="Pfam" id="PF12729">
    <property type="entry name" value="4HB_MCP_1"/>
    <property type="match status" value="1"/>
</dbReference>
<protein>
    <submittedName>
        <fullName evidence="9">Methyl-accepting chemotaxis protein I serine chemoreceptor protein</fullName>
    </submittedName>
</protein>
<dbReference type="GO" id="GO:0007165">
    <property type="term" value="P:signal transduction"/>
    <property type="evidence" value="ECO:0007669"/>
    <property type="project" value="UniProtKB-KW"/>
</dbReference>
<evidence type="ECO:0000256" key="6">
    <source>
        <dbReference type="SAM" id="Phobius"/>
    </source>
</evidence>
<dbReference type="PANTHER" id="PTHR43531:SF14">
    <property type="entry name" value="METHYL-ACCEPTING CHEMOTAXIS PROTEIN I-RELATED"/>
    <property type="match status" value="1"/>
</dbReference>
<dbReference type="SUPFAM" id="SSF58104">
    <property type="entry name" value="Methyl-accepting chemotaxis protein (MCP) signaling domain"/>
    <property type="match status" value="1"/>
</dbReference>
<gene>
    <name evidence="9" type="ORF">K788_0000445</name>
</gene>
<keyword evidence="6" id="KW-0472">Membrane</keyword>
<dbReference type="GeneID" id="69972222"/>
<evidence type="ECO:0000256" key="3">
    <source>
        <dbReference type="ARBA" id="ARBA00029447"/>
    </source>
</evidence>
<dbReference type="Proteomes" id="UP000019146">
    <property type="component" value="Chromosome 2"/>
</dbReference>
<organism evidence="9 10">
    <name type="scientific">Paraburkholderia caribensis MBA4</name>
    <dbReference type="NCBI Taxonomy" id="1323664"/>
    <lineage>
        <taxon>Bacteria</taxon>
        <taxon>Pseudomonadati</taxon>
        <taxon>Pseudomonadota</taxon>
        <taxon>Betaproteobacteria</taxon>
        <taxon>Burkholderiales</taxon>
        <taxon>Burkholderiaceae</taxon>
        <taxon>Paraburkholderia</taxon>
    </lineage>
</organism>
<dbReference type="InterPro" id="IPR004089">
    <property type="entry name" value="MCPsignal_dom"/>
</dbReference>
<keyword evidence="4" id="KW-0807">Transducer</keyword>
<evidence type="ECO:0000256" key="1">
    <source>
        <dbReference type="ARBA" id="ARBA00004370"/>
    </source>
</evidence>
<sequence length="575" mass="60904">MDFIGRSSIGRRLGAGFTVVLLLLGAVGAVGLVQSSFIYSGTLEIADKWLPSVEALGSLRHSSETVRRLITRQLVSDDPNGAKAARAHHQDALTAFDEAFDAYSKRASSQEEQRLSIDIKEAWGAYLEIDSKIEALLDSGDAGLAEARSLSATEATTRFNKVSAVINQHIKLNRDGADQAAAAAKASFAKARDWTLALVAVAIAVGIAVAIAITRSITRPLQRSVEIAETVARGDLSAAIEVAGSDELSKLLFALHHMNERLVDMVSRVLSTSESIATASAQIAAGNTDLSQRTEEQAASLEQTAASMEELTATVKQNAGNASEGNLLASRALETATRGESVVSRAVRTMTDIATSSQKVAQIIAVIEGIAFQTNILALNAAVEAARAGEQGRGFAVVAAEVRTLAQRSASAAKDIKELIQQSVDRVDTGSESVSEAGRTMAEIMQSVNQVSALMQEISSASTEQQTGIEQVNAAVLQMDETTQQNAALVEEASAAAQSLASQSATLRQLMTIFTLPQTGQTAIKKHLPMADGYSSAKIPPQSPSHRKLPNYGDSKRRDPAIADTTAPHQEWEVF</sequence>
<proteinExistence type="inferred from homology"/>
<comment type="subcellular location">
    <subcellularLocation>
        <location evidence="1">Membrane</location>
    </subcellularLocation>
</comment>
<dbReference type="GO" id="GO:0005886">
    <property type="term" value="C:plasma membrane"/>
    <property type="evidence" value="ECO:0007669"/>
    <property type="project" value="TreeGrafter"/>
</dbReference>
<dbReference type="InterPro" id="IPR024478">
    <property type="entry name" value="HlyB_4HB_MCP"/>
</dbReference>
<evidence type="ECO:0000256" key="5">
    <source>
        <dbReference type="SAM" id="MobiDB-lite"/>
    </source>
</evidence>
<name>A0A0P0RIC2_9BURK</name>
<dbReference type="CDD" id="cd11386">
    <property type="entry name" value="MCP_signal"/>
    <property type="match status" value="1"/>
</dbReference>
<feature type="transmembrane region" description="Helical" evidence="6">
    <location>
        <begin position="194"/>
        <end position="213"/>
    </location>
</feature>
<keyword evidence="9" id="KW-0675">Receptor</keyword>
<dbReference type="PRINTS" id="PR00260">
    <property type="entry name" value="CHEMTRNSDUCR"/>
</dbReference>
<dbReference type="InterPro" id="IPR051310">
    <property type="entry name" value="MCP_chemotaxis"/>
</dbReference>
<reference evidence="9 10" key="1">
    <citation type="journal article" date="2014" name="Genome Announc.">
        <title>Draft Genome Sequence of the Haloacid-Degrading Burkholderia caribensis Strain MBA4.</title>
        <authorList>
            <person name="Pan Y."/>
            <person name="Kong K.F."/>
            <person name="Tsang J.S."/>
        </authorList>
    </citation>
    <scope>NUCLEOTIDE SEQUENCE [LARGE SCALE GENOMIC DNA]</scope>
    <source>
        <strain evidence="9 10">MBA4</strain>
    </source>
</reference>
<dbReference type="PANTHER" id="PTHR43531">
    <property type="entry name" value="PROTEIN ICFG"/>
    <property type="match status" value="1"/>
</dbReference>
<feature type="region of interest" description="Disordered" evidence="5">
    <location>
        <begin position="532"/>
        <end position="575"/>
    </location>
</feature>